<sequence length="259" mass="27622">MRTGPSYGVGDVTRQLAALGVEPGGVLVVHTAFSKARPVDGGPDGLIDALIDVLGPDGTLVMPSMTDDDDTPFDAATTPCASLGIVAETFRRRDGVRRSDSPHAFAARGPHAAAIVAPHPVAVPHGLDSPVGRVYERDGQVLLVGVGHDADTTVHLAENLAGARYFRPKHATVLEGGAPRRIDYAELDHCCENFALVDDWLDEPGLQRRGYVGHARARLARSRDIVRVVVARLHVDDTVFLHAPGLCAECDDARRSLGR</sequence>
<evidence type="ECO:0000256" key="5">
    <source>
        <dbReference type="RuleBase" id="RU365031"/>
    </source>
</evidence>
<evidence type="ECO:0000313" key="7">
    <source>
        <dbReference type="Proteomes" id="UP001139971"/>
    </source>
</evidence>
<dbReference type="PANTHER" id="PTHR11104">
    <property type="entry name" value="AMINOGLYCOSIDE N3-ACETYLTRANSFERASE"/>
    <property type="match status" value="1"/>
</dbReference>
<comment type="similarity">
    <text evidence="1 5">Belongs to the antibiotic N-acetyltransferase family.</text>
</comment>
<dbReference type="PANTHER" id="PTHR11104:SF0">
    <property type="entry name" value="SPBETA PROPHAGE-DERIVED AMINOGLYCOSIDE N(3')-ACETYLTRANSFERASE-LIKE PROTEIN YOKD"/>
    <property type="match status" value="1"/>
</dbReference>
<protein>
    <recommendedName>
        <fullName evidence="2 5">Aminoglycoside N(3)-acetyltransferase</fullName>
        <ecNumber evidence="5">2.3.1.-</ecNumber>
    </recommendedName>
</protein>
<dbReference type="InterPro" id="IPR028345">
    <property type="entry name" value="Antibiotic_NAT-like"/>
</dbReference>
<evidence type="ECO:0000313" key="6">
    <source>
        <dbReference type="EMBL" id="MDC8012709.1"/>
    </source>
</evidence>
<dbReference type="AlphaFoldDB" id="A0A9X3YJI2"/>
<dbReference type="EC" id="2.3.1.-" evidence="5"/>
<dbReference type="GO" id="GO:0046677">
    <property type="term" value="P:response to antibiotic"/>
    <property type="evidence" value="ECO:0007669"/>
    <property type="project" value="UniProtKB-KW"/>
</dbReference>
<evidence type="ECO:0000256" key="2">
    <source>
        <dbReference type="ARBA" id="ARBA00012882"/>
    </source>
</evidence>
<keyword evidence="3 5" id="KW-0808">Transferase</keyword>
<proteinExistence type="inferred from homology"/>
<evidence type="ECO:0000256" key="4">
    <source>
        <dbReference type="ARBA" id="ARBA00023315"/>
    </source>
</evidence>
<dbReference type="GO" id="GO:0046353">
    <property type="term" value="F:aminoglycoside 3-N-acetyltransferase activity"/>
    <property type="evidence" value="ECO:0007669"/>
    <property type="project" value="UniProtKB-EC"/>
</dbReference>
<evidence type="ECO:0000256" key="3">
    <source>
        <dbReference type="ARBA" id="ARBA00022679"/>
    </source>
</evidence>
<dbReference type="SUPFAM" id="SSF110710">
    <property type="entry name" value="TTHA0583/YokD-like"/>
    <property type="match status" value="1"/>
</dbReference>
<comment type="caution">
    <text evidence="6">The sequence shown here is derived from an EMBL/GenBank/DDBJ whole genome shotgun (WGS) entry which is preliminary data.</text>
</comment>
<dbReference type="Pfam" id="PF02522">
    <property type="entry name" value="Antibiotic_NAT"/>
    <property type="match status" value="1"/>
</dbReference>
<accession>A0A9X3YJI2</accession>
<dbReference type="Proteomes" id="UP001139971">
    <property type="component" value="Unassembled WGS sequence"/>
</dbReference>
<name>A0A9X3YJI2_9GAMM</name>
<gene>
    <name evidence="6" type="ORF">OD750_009130</name>
</gene>
<comment type="catalytic activity">
    <reaction evidence="5">
        <text>a 2-deoxystreptamine antibiotic + acetyl-CoA = an N(3)-acetyl-2-deoxystreptamine antibiotic + CoA + H(+)</text>
        <dbReference type="Rhea" id="RHEA:12665"/>
        <dbReference type="ChEBI" id="CHEBI:15378"/>
        <dbReference type="ChEBI" id="CHEBI:57287"/>
        <dbReference type="ChEBI" id="CHEBI:57288"/>
        <dbReference type="ChEBI" id="CHEBI:57921"/>
        <dbReference type="ChEBI" id="CHEBI:77452"/>
        <dbReference type="EC" id="2.3.1.81"/>
    </reaction>
</comment>
<keyword evidence="7" id="KW-1185">Reference proteome</keyword>
<dbReference type="RefSeq" id="WP_263544958.1">
    <property type="nucleotide sequence ID" value="NZ_JAOVZO020000014.1"/>
</dbReference>
<evidence type="ECO:0000256" key="1">
    <source>
        <dbReference type="ARBA" id="ARBA00006383"/>
    </source>
</evidence>
<organism evidence="6 7">
    <name type="scientific">Tahibacter soli</name>
    <dbReference type="NCBI Taxonomy" id="2983605"/>
    <lineage>
        <taxon>Bacteria</taxon>
        <taxon>Pseudomonadati</taxon>
        <taxon>Pseudomonadota</taxon>
        <taxon>Gammaproteobacteria</taxon>
        <taxon>Lysobacterales</taxon>
        <taxon>Rhodanobacteraceae</taxon>
        <taxon>Tahibacter</taxon>
    </lineage>
</organism>
<dbReference type="EMBL" id="JAOVZO020000014">
    <property type="protein sequence ID" value="MDC8012709.1"/>
    <property type="molecule type" value="Genomic_DNA"/>
</dbReference>
<keyword evidence="5" id="KW-0046">Antibiotic resistance</keyword>
<dbReference type="InterPro" id="IPR003679">
    <property type="entry name" value="Amioglycoside_AcTrfase"/>
</dbReference>
<keyword evidence="4 5" id="KW-0012">Acyltransferase</keyword>
<reference evidence="6" key="1">
    <citation type="submission" date="2023-02" db="EMBL/GenBank/DDBJ databases">
        <title>Tahibacter soli sp. nov. isolated from soil.</title>
        <authorList>
            <person name="Baek J.H."/>
            <person name="Lee J.K."/>
            <person name="Choi D.G."/>
            <person name="Jeon C.O."/>
        </authorList>
    </citation>
    <scope>NUCLEOTIDE SEQUENCE</scope>
    <source>
        <strain evidence="6">BL</strain>
    </source>
</reference>